<comment type="similarity">
    <text evidence="7">Belongs to the GHMP kinase family. Homoserine kinase subfamily.</text>
</comment>
<dbReference type="InterPro" id="IPR036554">
    <property type="entry name" value="GHMP_kinase_C_sf"/>
</dbReference>
<keyword evidence="1 7" id="KW-0028">Amino-acid biosynthesis</keyword>
<dbReference type="GO" id="GO:0005737">
    <property type="term" value="C:cytoplasm"/>
    <property type="evidence" value="ECO:0007669"/>
    <property type="project" value="UniProtKB-SubCell"/>
</dbReference>
<dbReference type="InterPro" id="IPR000870">
    <property type="entry name" value="Homoserine_kinase"/>
</dbReference>
<comment type="catalytic activity">
    <reaction evidence="7">
        <text>L-homoserine + ATP = O-phospho-L-homoserine + ADP + H(+)</text>
        <dbReference type="Rhea" id="RHEA:13985"/>
        <dbReference type="ChEBI" id="CHEBI:15378"/>
        <dbReference type="ChEBI" id="CHEBI:30616"/>
        <dbReference type="ChEBI" id="CHEBI:57476"/>
        <dbReference type="ChEBI" id="CHEBI:57590"/>
        <dbReference type="ChEBI" id="CHEBI:456216"/>
        <dbReference type="EC" id="2.7.1.39"/>
    </reaction>
</comment>
<keyword evidence="12" id="KW-1185">Reference proteome</keyword>
<dbReference type="InterPro" id="IPR014721">
    <property type="entry name" value="Ribsml_uS5_D2-typ_fold_subgr"/>
</dbReference>
<dbReference type="Gene3D" id="3.30.230.10">
    <property type="match status" value="1"/>
</dbReference>
<evidence type="ECO:0000256" key="6">
    <source>
        <dbReference type="ARBA" id="ARBA00022840"/>
    </source>
</evidence>
<dbReference type="OrthoDB" id="9769912at2"/>
<dbReference type="HAMAP" id="MF_00384">
    <property type="entry name" value="Homoser_kinase"/>
    <property type="match status" value="1"/>
</dbReference>
<dbReference type="RefSeq" id="WP_073353434.1">
    <property type="nucleotide sequence ID" value="NZ_FRBU01000017.1"/>
</dbReference>
<dbReference type="GO" id="GO:0005524">
    <property type="term" value="F:ATP binding"/>
    <property type="evidence" value="ECO:0007669"/>
    <property type="project" value="UniProtKB-UniRule"/>
</dbReference>
<dbReference type="PANTHER" id="PTHR20861">
    <property type="entry name" value="HOMOSERINE/4-DIPHOSPHOCYTIDYL-2-C-METHYL-D-ERYTHRITOL KINASE"/>
    <property type="match status" value="1"/>
</dbReference>
<dbReference type="AlphaFoldDB" id="A0A1M7EKJ2"/>
<comment type="subcellular location">
    <subcellularLocation>
        <location evidence="7">Cytoplasm</location>
    </subcellularLocation>
</comment>
<keyword evidence="2 7" id="KW-0808">Transferase</keyword>
<keyword evidence="6 7" id="KW-0067">ATP-binding</keyword>
<dbReference type="SUPFAM" id="SSF54211">
    <property type="entry name" value="Ribosomal protein S5 domain 2-like"/>
    <property type="match status" value="1"/>
</dbReference>
<evidence type="ECO:0000256" key="1">
    <source>
        <dbReference type="ARBA" id="ARBA00022605"/>
    </source>
</evidence>
<reference evidence="12" key="1">
    <citation type="submission" date="2016-11" db="EMBL/GenBank/DDBJ databases">
        <authorList>
            <person name="Varghese N."/>
            <person name="Submissions S."/>
        </authorList>
    </citation>
    <scope>NUCLEOTIDE SEQUENCE [LARGE SCALE GENOMIC DNA]</scope>
    <source>
        <strain evidence="12">DSM 3661</strain>
    </source>
</reference>
<gene>
    <name evidence="7" type="primary">thrB</name>
    <name evidence="11" type="ORF">SAMN05443669_101753</name>
</gene>
<comment type="pathway">
    <text evidence="7">Amino-acid biosynthesis; L-threonine biosynthesis; L-threonine from L-aspartate: step 4/5.</text>
</comment>
<dbReference type="Pfam" id="PF00288">
    <property type="entry name" value="GHMP_kinases_N"/>
    <property type="match status" value="1"/>
</dbReference>
<proteinExistence type="inferred from homology"/>
<dbReference type="GO" id="GO:0004413">
    <property type="term" value="F:homoserine kinase activity"/>
    <property type="evidence" value="ECO:0007669"/>
    <property type="project" value="UniProtKB-UniRule"/>
</dbReference>
<keyword evidence="5 7" id="KW-0418">Kinase</keyword>
<dbReference type="PANTHER" id="PTHR20861:SF1">
    <property type="entry name" value="HOMOSERINE KINASE"/>
    <property type="match status" value="1"/>
</dbReference>
<comment type="function">
    <text evidence="7">Catalyzes the ATP-dependent phosphorylation of L-homoserine to L-homoserine phosphate.</text>
</comment>
<evidence type="ECO:0000256" key="7">
    <source>
        <dbReference type="HAMAP-Rule" id="MF_00384"/>
    </source>
</evidence>
<dbReference type="GO" id="GO:0009088">
    <property type="term" value="P:threonine biosynthetic process"/>
    <property type="evidence" value="ECO:0007669"/>
    <property type="project" value="UniProtKB-UniRule"/>
</dbReference>
<keyword evidence="3 7" id="KW-0791">Threonine biosynthesis</keyword>
<dbReference type="Pfam" id="PF08544">
    <property type="entry name" value="GHMP_kinases_C"/>
    <property type="match status" value="1"/>
</dbReference>
<dbReference type="UniPathway" id="UPA00050">
    <property type="reaction ID" value="UER00064"/>
</dbReference>
<dbReference type="NCBIfam" id="TIGR00191">
    <property type="entry name" value="thrB"/>
    <property type="match status" value="1"/>
</dbReference>
<feature type="domain" description="GHMP kinase C-terminal" evidence="10">
    <location>
        <begin position="208"/>
        <end position="285"/>
    </location>
</feature>
<dbReference type="NCBIfam" id="NF002288">
    <property type="entry name" value="PRK01212.1-4"/>
    <property type="match status" value="1"/>
</dbReference>
<keyword evidence="7" id="KW-0963">Cytoplasm</keyword>
<dbReference type="EC" id="2.7.1.39" evidence="7 8"/>
<evidence type="ECO:0000256" key="5">
    <source>
        <dbReference type="ARBA" id="ARBA00022777"/>
    </source>
</evidence>
<evidence type="ECO:0000256" key="2">
    <source>
        <dbReference type="ARBA" id="ARBA00022679"/>
    </source>
</evidence>
<evidence type="ECO:0000256" key="3">
    <source>
        <dbReference type="ARBA" id="ARBA00022697"/>
    </source>
</evidence>
<evidence type="ECO:0000313" key="12">
    <source>
        <dbReference type="Proteomes" id="UP000184260"/>
    </source>
</evidence>
<evidence type="ECO:0000259" key="9">
    <source>
        <dbReference type="Pfam" id="PF00288"/>
    </source>
</evidence>
<name>A0A1M7EKJ2_9FLAO</name>
<evidence type="ECO:0000256" key="8">
    <source>
        <dbReference type="NCBIfam" id="TIGR00191"/>
    </source>
</evidence>
<dbReference type="EMBL" id="FRBU01000017">
    <property type="protein sequence ID" value="SHL92311.1"/>
    <property type="molecule type" value="Genomic_DNA"/>
</dbReference>
<evidence type="ECO:0000259" key="10">
    <source>
        <dbReference type="Pfam" id="PF08544"/>
    </source>
</evidence>
<protein>
    <recommendedName>
        <fullName evidence="7 8">Homoserine kinase</fullName>
        <shortName evidence="7">HK</shortName>
        <shortName evidence="7">HSK</shortName>
        <ecNumber evidence="7 8">2.7.1.39</ecNumber>
    </recommendedName>
</protein>
<dbReference type="PIRSF" id="PIRSF000676">
    <property type="entry name" value="Homoser_kin"/>
    <property type="match status" value="1"/>
</dbReference>
<dbReference type="STRING" id="69322.SAMN05443669_101753"/>
<dbReference type="PRINTS" id="PR00958">
    <property type="entry name" value="HOMSERKINASE"/>
</dbReference>
<dbReference type="Proteomes" id="UP000184260">
    <property type="component" value="Unassembled WGS sequence"/>
</dbReference>
<sequence length="308" mass="32628">MNEIKIFCPATIANLSCGFDVLGLCLETAGDEMIIRKSDVKGIRITKIVGADLPLETEKNVAGVSALAMLETIETEFGFEIEIYKNIKAGSGIGSSAASSAGAVFGINELLGRPFTRKELVLFAMQGEKLASGNAHADNVAPALLGGFTLVRSSNPLDIIKIKSPSELYATVVHPQIELKTSDARSVLKQTVSLKSAITQWGNVGGLIAGLYTKDYDLIGRSLHDEIAEPLRSVLIPGFDLIKQTALENGALGSGISGSGPSIFALSKGKETADKIAKAMSAVYDEMNLPYEIHVSKVNDEGMKIIAT</sequence>
<feature type="domain" description="GHMP kinase N-terminal" evidence="9">
    <location>
        <begin position="68"/>
        <end position="147"/>
    </location>
</feature>
<dbReference type="InterPro" id="IPR013750">
    <property type="entry name" value="GHMP_kinase_C_dom"/>
</dbReference>
<dbReference type="InterPro" id="IPR006204">
    <property type="entry name" value="GHMP_kinase_N_dom"/>
</dbReference>
<keyword evidence="4 7" id="KW-0547">Nucleotide-binding</keyword>
<accession>A0A1M7EKJ2</accession>
<organism evidence="11 12">
    <name type="scientific">Flavobacterium xanthum</name>
    <dbReference type="NCBI Taxonomy" id="69322"/>
    <lineage>
        <taxon>Bacteria</taxon>
        <taxon>Pseudomonadati</taxon>
        <taxon>Bacteroidota</taxon>
        <taxon>Flavobacteriia</taxon>
        <taxon>Flavobacteriales</taxon>
        <taxon>Flavobacteriaceae</taxon>
        <taxon>Flavobacterium</taxon>
    </lineage>
</organism>
<comment type="caution">
    <text evidence="7">Lacks conserved residue(s) required for the propagation of feature annotation.</text>
</comment>
<evidence type="ECO:0000313" key="11">
    <source>
        <dbReference type="EMBL" id="SHL92311.1"/>
    </source>
</evidence>
<dbReference type="Gene3D" id="3.30.70.890">
    <property type="entry name" value="GHMP kinase, C-terminal domain"/>
    <property type="match status" value="1"/>
</dbReference>
<dbReference type="InterPro" id="IPR020568">
    <property type="entry name" value="Ribosomal_Su5_D2-typ_SF"/>
</dbReference>
<dbReference type="SUPFAM" id="SSF55060">
    <property type="entry name" value="GHMP Kinase, C-terminal domain"/>
    <property type="match status" value="1"/>
</dbReference>
<evidence type="ECO:0000256" key="4">
    <source>
        <dbReference type="ARBA" id="ARBA00022741"/>
    </source>
</evidence>